<gene>
    <name evidence="2" type="ORF">Cvel_13378</name>
</gene>
<proteinExistence type="predicted"/>
<dbReference type="VEuPathDB" id="CryptoDB:Cvel_13378"/>
<dbReference type="EMBL" id="CDMZ01005855">
    <property type="protein sequence ID" value="CEM55240.1"/>
    <property type="molecule type" value="Genomic_DNA"/>
</dbReference>
<organism evidence="2">
    <name type="scientific">Chromera velia CCMP2878</name>
    <dbReference type="NCBI Taxonomy" id="1169474"/>
    <lineage>
        <taxon>Eukaryota</taxon>
        <taxon>Sar</taxon>
        <taxon>Alveolata</taxon>
        <taxon>Colpodellida</taxon>
        <taxon>Chromeraceae</taxon>
        <taxon>Chromera</taxon>
    </lineage>
</organism>
<protein>
    <submittedName>
        <fullName evidence="2">Uncharacterized protein</fullName>
    </submittedName>
</protein>
<accession>A0A0G4IDC9</accession>
<evidence type="ECO:0000313" key="2">
    <source>
        <dbReference type="EMBL" id="CEM55240.1"/>
    </source>
</evidence>
<evidence type="ECO:0000256" key="1">
    <source>
        <dbReference type="SAM" id="MobiDB-lite"/>
    </source>
</evidence>
<reference evidence="2" key="1">
    <citation type="submission" date="2014-11" db="EMBL/GenBank/DDBJ databases">
        <authorList>
            <person name="Otto D Thomas"/>
            <person name="Naeem Raeece"/>
        </authorList>
    </citation>
    <scope>NUCLEOTIDE SEQUENCE</scope>
</reference>
<feature type="compositionally biased region" description="Polar residues" evidence="1">
    <location>
        <begin position="1"/>
        <end position="12"/>
    </location>
</feature>
<name>A0A0G4IDC9_9ALVE</name>
<feature type="compositionally biased region" description="Polar residues" evidence="1">
    <location>
        <begin position="19"/>
        <end position="30"/>
    </location>
</feature>
<sequence length="230" mass="26281">MWRLQAPSTPSTPGLAPPQVQNSTTGTQFVGGSPNPWHWQQHERNLREQVRAVEERLPSWERRGNTQERDCIAKPLPNLKALKAQLPSPLQTDDFWWPEYRTDEWGISKEPIEITYEDDLPVVLGVNFDKAKRCWTVRSLPGYPPQSQEFCVDDFGALAFSKSRRLAVETASLWKNGLEASQWKKERRIDAGVTEVMEEHSYQSPVAAVAFGKGKKLFTAEHVLKRPEEV</sequence>
<dbReference type="AlphaFoldDB" id="A0A0G4IDC9"/>
<feature type="region of interest" description="Disordered" evidence="1">
    <location>
        <begin position="1"/>
        <end position="39"/>
    </location>
</feature>